<protein>
    <submittedName>
        <fullName evidence="2">PKD-like family protein</fullName>
    </submittedName>
</protein>
<proteinExistence type="predicted"/>
<dbReference type="Pfam" id="PF16407">
    <property type="entry name" value="PKD_2"/>
    <property type="match status" value="1"/>
</dbReference>
<dbReference type="STRING" id="390241.SAMN04488023_10728"/>
<gene>
    <name evidence="2" type="ORF">SAMN04488023_10728</name>
</gene>
<sequence>MKLYYYLIAVLFALSMPSCKKDQGNYDYQDINEVSIKGVNLEYVVRTGIDTLRISPQLGGTQDQGDTSRYKYYWIIKKGSFLFDTIGRSSKLVYPVRLNAIPYDLFYRIVDKQTGVTWIANTKINVSTAYSRGILIMGEDAEGYAEAEMLSMLKDTVHIKRILSASGLPRLRNPISVVHTGPNDSYTKIWAFTNDGSYFLDRATMTAGQNSNFSRTLFISEAIDPQTLHPVVLAPQIRLATGANGSSLYRAMITKGGDLFASVPLLMGGDYFNNPVNRLASDQATRIPAAPYLLYPIGSMSSVMWYDTKNNRFLNYTGIGSAVASTTLPDIAGGAFPWNQPAGRTLKYAENTRNTDGGSTNGSSFAIMKDADNTHHIYKFYANGTNPAKRALYTVKPMATNFDKAKFYAFSSNRTVVFYAVENVLYAYDYNPGFEKVYSFPEIGSDEISMIKFDTQIDFATNSLYVATYNAANRGTLRRYKVGNNPNLVDIQLQDNSSWTGLVKVKDINWRAVN</sequence>
<keyword evidence="3" id="KW-1185">Reference proteome</keyword>
<feature type="chain" id="PRO_5011743752" evidence="1">
    <location>
        <begin position="21"/>
        <end position="514"/>
    </location>
</feature>
<accession>A0A1H9N3N7</accession>
<evidence type="ECO:0000313" key="2">
    <source>
        <dbReference type="EMBL" id="SER30650.1"/>
    </source>
</evidence>
<evidence type="ECO:0000256" key="1">
    <source>
        <dbReference type="SAM" id="SignalP"/>
    </source>
</evidence>
<evidence type="ECO:0000313" key="3">
    <source>
        <dbReference type="Proteomes" id="UP000199572"/>
    </source>
</evidence>
<keyword evidence="1" id="KW-0732">Signal</keyword>
<reference evidence="2 3" key="1">
    <citation type="submission" date="2016-10" db="EMBL/GenBank/DDBJ databases">
        <authorList>
            <person name="de Groot N.N."/>
        </authorList>
    </citation>
    <scope>NUCLEOTIDE SEQUENCE [LARGE SCALE GENOMIC DNA]</scope>
    <source>
        <strain evidence="2 3">DSM 18610</strain>
    </source>
</reference>
<dbReference type="AlphaFoldDB" id="A0A1H9N3N7"/>
<dbReference type="EMBL" id="FOGG01000007">
    <property type="protein sequence ID" value="SER30650.1"/>
    <property type="molecule type" value="Genomic_DNA"/>
</dbReference>
<dbReference type="OrthoDB" id="1095195at2"/>
<organism evidence="2 3">
    <name type="scientific">Pedobacter rhizosphaerae</name>
    <dbReference type="NCBI Taxonomy" id="390241"/>
    <lineage>
        <taxon>Bacteria</taxon>
        <taxon>Pseudomonadati</taxon>
        <taxon>Bacteroidota</taxon>
        <taxon>Sphingobacteriia</taxon>
        <taxon>Sphingobacteriales</taxon>
        <taxon>Sphingobacteriaceae</taxon>
        <taxon>Pedobacter</taxon>
    </lineage>
</organism>
<dbReference type="InterPro" id="IPR032183">
    <property type="entry name" value="PKD-like"/>
</dbReference>
<name>A0A1H9N3N7_9SPHI</name>
<dbReference type="Proteomes" id="UP000199572">
    <property type="component" value="Unassembled WGS sequence"/>
</dbReference>
<feature type="signal peptide" evidence="1">
    <location>
        <begin position="1"/>
        <end position="20"/>
    </location>
</feature>
<dbReference type="RefSeq" id="WP_090883004.1">
    <property type="nucleotide sequence ID" value="NZ_FOGG01000007.1"/>
</dbReference>